<evidence type="ECO:0000256" key="1">
    <source>
        <dbReference type="ARBA" id="ARBA00004651"/>
    </source>
</evidence>
<name>A0AA48HIT4_9ALTE</name>
<dbReference type="PANTHER" id="PTHR30572">
    <property type="entry name" value="MEMBRANE COMPONENT OF TRANSPORTER-RELATED"/>
    <property type="match status" value="1"/>
</dbReference>
<feature type="domain" description="ABC3 transporter permease C-terminal" evidence="8">
    <location>
        <begin position="282"/>
        <end position="394"/>
    </location>
</feature>
<comment type="similarity">
    <text evidence="6">Belongs to the ABC-4 integral membrane protein family.</text>
</comment>
<feature type="domain" description="MacB-like periplasmic core" evidence="9">
    <location>
        <begin position="24"/>
        <end position="243"/>
    </location>
</feature>
<keyword evidence="4 7" id="KW-1133">Transmembrane helix</keyword>
<evidence type="ECO:0000256" key="5">
    <source>
        <dbReference type="ARBA" id="ARBA00023136"/>
    </source>
</evidence>
<dbReference type="Pfam" id="PF02687">
    <property type="entry name" value="FtsX"/>
    <property type="match status" value="1"/>
</dbReference>
<evidence type="ECO:0000256" key="2">
    <source>
        <dbReference type="ARBA" id="ARBA00022475"/>
    </source>
</evidence>
<dbReference type="RefSeq" id="WP_338291447.1">
    <property type="nucleotide sequence ID" value="NZ_AP027272.1"/>
</dbReference>
<evidence type="ECO:0000259" key="9">
    <source>
        <dbReference type="Pfam" id="PF12704"/>
    </source>
</evidence>
<dbReference type="EMBL" id="AP027272">
    <property type="protein sequence ID" value="BDX05471.1"/>
    <property type="molecule type" value="Genomic_DNA"/>
</dbReference>
<evidence type="ECO:0000256" key="7">
    <source>
        <dbReference type="SAM" id="Phobius"/>
    </source>
</evidence>
<organism evidence="10 11">
    <name type="scientific">Planctobacterium marinum</name>
    <dbReference type="NCBI Taxonomy" id="1631968"/>
    <lineage>
        <taxon>Bacteria</taxon>
        <taxon>Pseudomonadati</taxon>
        <taxon>Pseudomonadota</taxon>
        <taxon>Gammaproteobacteria</taxon>
        <taxon>Alteromonadales</taxon>
        <taxon>Alteromonadaceae</taxon>
        <taxon>Planctobacterium</taxon>
    </lineage>
</organism>
<feature type="transmembrane region" description="Helical" evidence="7">
    <location>
        <begin position="323"/>
        <end position="349"/>
    </location>
</feature>
<dbReference type="InterPro" id="IPR025857">
    <property type="entry name" value="MacB_PCD"/>
</dbReference>
<keyword evidence="11" id="KW-1185">Reference proteome</keyword>
<comment type="subcellular location">
    <subcellularLocation>
        <location evidence="1">Cell membrane</location>
        <topology evidence="1">Multi-pass membrane protein</topology>
    </subcellularLocation>
</comment>
<dbReference type="AlphaFoldDB" id="A0AA48HIT4"/>
<dbReference type="Proteomes" id="UP001333710">
    <property type="component" value="Chromosome"/>
</dbReference>
<evidence type="ECO:0000256" key="4">
    <source>
        <dbReference type="ARBA" id="ARBA00022989"/>
    </source>
</evidence>
<dbReference type="PANTHER" id="PTHR30572:SF4">
    <property type="entry name" value="ABC TRANSPORTER PERMEASE YTRF"/>
    <property type="match status" value="1"/>
</dbReference>
<feature type="transmembrane region" description="Helical" evidence="7">
    <location>
        <begin position="15"/>
        <end position="39"/>
    </location>
</feature>
<evidence type="ECO:0000256" key="6">
    <source>
        <dbReference type="ARBA" id="ARBA00038076"/>
    </source>
</evidence>
<dbReference type="InterPro" id="IPR003838">
    <property type="entry name" value="ABC3_permease_C"/>
</dbReference>
<sequence length="401" mass="44520">MEIKAILLSLKHNKFMAFIMVLQIAFTMAVLSVSVFLAATTLKEWNLPSGIPHNDIIRVTPRFYDDSVNVAAAVIDDLERLKTVPGVVAVTPSDQVPFAAEDVREVFLDTNEEAQAYQTNIFSADEQLMAVLDLNLVAGRAFTFSDVVTEANTPAGVVMVSESMASALFPDDNALDKTLWLNKGRDPVKIVGIYSDFMNGETLNYFGKSYQTMIIARSVWQFGAEPHYLIRMESGSAAQQLEDIATVFYRDQGRYLAQYEVLSRIQKRMYDGRGSRALTFLVISLVLVLITSFGIAGFTSFQVNQRRKQIGTRRALGARKSDIMAYILTENSIITLFGLFVGTIVTLVFSFELSVIERQNILDVVLLLGIALLLWAINIVAVWIPGRRAVRVPPAIVTRGA</sequence>
<gene>
    <name evidence="10" type="ORF">MACH26_09920</name>
</gene>
<evidence type="ECO:0000313" key="10">
    <source>
        <dbReference type="EMBL" id="BDX05471.1"/>
    </source>
</evidence>
<dbReference type="KEGG" id="pmaw:MACH26_09920"/>
<keyword evidence="5 7" id="KW-0472">Membrane</keyword>
<dbReference type="GO" id="GO:0005886">
    <property type="term" value="C:plasma membrane"/>
    <property type="evidence" value="ECO:0007669"/>
    <property type="project" value="UniProtKB-SubCell"/>
</dbReference>
<dbReference type="Pfam" id="PF12704">
    <property type="entry name" value="MacB_PCD"/>
    <property type="match status" value="1"/>
</dbReference>
<evidence type="ECO:0000313" key="11">
    <source>
        <dbReference type="Proteomes" id="UP001333710"/>
    </source>
</evidence>
<feature type="transmembrane region" description="Helical" evidence="7">
    <location>
        <begin position="361"/>
        <end position="384"/>
    </location>
</feature>
<evidence type="ECO:0000259" key="8">
    <source>
        <dbReference type="Pfam" id="PF02687"/>
    </source>
</evidence>
<evidence type="ECO:0000256" key="3">
    <source>
        <dbReference type="ARBA" id="ARBA00022692"/>
    </source>
</evidence>
<accession>A0AA48HIT4</accession>
<proteinExistence type="inferred from homology"/>
<reference evidence="10" key="1">
    <citation type="submission" date="2023-01" db="EMBL/GenBank/DDBJ databases">
        <title>Complete genome sequence of Planctobacterium marinum strain Dej080120_11.</title>
        <authorList>
            <person name="Ueki S."/>
            <person name="Maruyama F."/>
        </authorList>
    </citation>
    <scope>NUCLEOTIDE SEQUENCE</scope>
    <source>
        <strain evidence="10">Dej080120_11</strain>
    </source>
</reference>
<feature type="transmembrane region" description="Helical" evidence="7">
    <location>
        <begin position="277"/>
        <end position="303"/>
    </location>
</feature>
<dbReference type="GO" id="GO:0022857">
    <property type="term" value="F:transmembrane transporter activity"/>
    <property type="evidence" value="ECO:0007669"/>
    <property type="project" value="TreeGrafter"/>
</dbReference>
<protein>
    <submittedName>
        <fullName evidence="10">ABC transporter permease</fullName>
    </submittedName>
</protein>
<keyword evidence="3 7" id="KW-0812">Transmembrane</keyword>
<dbReference type="InterPro" id="IPR050250">
    <property type="entry name" value="Macrolide_Exporter_MacB"/>
</dbReference>
<keyword evidence="2" id="KW-1003">Cell membrane</keyword>